<dbReference type="GO" id="GO:0005634">
    <property type="term" value="C:nucleus"/>
    <property type="evidence" value="ECO:0007669"/>
    <property type="project" value="UniProtKB-SubCell"/>
</dbReference>
<dbReference type="GO" id="GO:0006351">
    <property type="term" value="P:DNA-templated transcription"/>
    <property type="evidence" value="ECO:0007669"/>
    <property type="project" value="InterPro"/>
</dbReference>
<name>N1PRC6_DOTSN</name>
<organism evidence="6 7">
    <name type="scientific">Dothistroma septosporum (strain NZE10 / CBS 128990)</name>
    <name type="common">Red band needle blight fungus</name>
    <name type="synonym">Mycosphaerella pini</name>
    <dbReference type="NCBI Taxonomy" id="675120"/>
    <lineage>
        <taxon>Eukaryota</taxon>
        <taxon>Fungi</taxon>
        <taxon>Dikarya</taxon>
        <taxon>Ascomycota</taxon>
        <taxon>Pezizomycotina</taxon>
        <taxon>Dothideomycetes</taxon>
        <taxon>Dothideomycetidae</taxon>
        <taxon>Mycosphaerellales</taxon>
        <taxon>Mycosphaerellaceae</taxon>
        <taxon>Dothistroma</taxon>
    </lineage>
</organism>
<gene>
    <name evidence="6" type="ORF">DOTSEDRAFT_87414</name>
</gene>
<evidence type="ECO:0000256" key="1">
    <source>
        <dbReference type="ARBA" id="ARBA00004123"/>
    </source>
</evidence>
<dbReference type="InterPro" id="IPR050613">
    <property type="entry name" value="Sec_Metabolite_Reg"/>
</dbReference>
<dbReference type="OMA" id="AVFSMSD"/>
<dbReference type="CDD" id="cd12148">
    <property type="entry name" value="fungal_TF_MHR"/>
    <property type="match status" value="1"/>
</dbReference>
<dbReference type="GO" id="GO:0008270">
    <property type="term" value="F:zinc ion binding"/>
    <property type="evidence" value="ECO:0007669"/>
    <property type="project" value="InterPro"/>
</dbReference>
<dbReference type="eggNOG" id="ENOG502QYWX">
    <property type="taxonomic scope" value="Eukaryota"/>
</dbReference>
<accession>N1PRC6</accession>
<dbReference type="SMART" id="SM00906">
    <property type="entry name" value="Fungal_trans"/>
    <property type="match status" value="1"/>
</dbReference>
<dbReference type="PROSITE" id="PS50048">
    <property type="entry name" value="ZN2_CY6_FUNGAL_2"/>
    <property type="match status" value="1"/>
</dbReference>
<dbReference type="EMBL" id="KB446538">
    <property type="protein sequence ID" value="EME44920.1"/>
    <property type="molecule type" value="Genomic_DNA"/>
</dbReference>
<feature type="region of interest" description="Disordered" evidence="4">
    <location>
        <begin position="191"/>
        <end position="215"/>
    </location>
</feature>
<dbReference type="Pfam" id="PF00172">
    <property type="entry name" value="Zn_clus"/>
    <property type="match status" value="1"/>
</dbReference>
<dbReference type="PANTHER" id="PTHR31001">
    <property type="entry name" value="UNCHARACTERIZED TRANSCRIPTIONAL REGULATORY PROTEIN"/>
    <property type="match status" value="1"/>
</dbReference>
<protein>
    <recommendedName>
        <fullName evidence="5">Zn(2)-C6 fungal-type domain-containing protein</fullName>
    </recommendedName>
</protein>
<evidence type="ECO:0000256" key="3">
    <source>
        <dbReference type="ARBA" id="ARBA00023242"/>
    </source>
</evidence>
<reference evidence="7" key="1">
    <citation type="journal article" date="2012" name="PLoS Genet.">
        <title>The genomes of the fungal plant pathogens Cladosporium fulvum and Dothistroma septosporum reveal adaptation to different hosts and lifestyles but also signatures of common ancestry.</title>
        <authorList>
            <person name="de Wit P.J.G.M."/>
            <person name="van der Burgt A."/>
            <person name="Oekmen B."/>
            <person name="Stergiopoulos I."/>
            <person name="Abd-Elsalam K.A."/>
            <person name="Aerts A.L."/>
            <person name="Bahkali A.H."/>
            <person name="Beenen H.G."/>
            <person name="Chettri P."/>
            <person name="Cox M.P."/>
            <person name="Datema E."/>
            <person name="de Vries R.P."/>
            <person name="Dhillon B."/>
            <person name="Ganley A.R."/>
            <person name="Griffiths S.A."/>
            <person name="Guo Y."/>
            <person name="Hamelin R.C."/>
            <person name="Henrissat B."/>
            <person name="Kabir M.S."/>
            <person name="Jashni M.K."/>
            <person name="Kema G."/>
            <person name="Klaubauf S."/>
            <person name="Lapidus A."/>
            <person name="Levasseur A."/>
            <person name="Lindquist E."/>
            <person name="Mehrabi R."/>
            <person name="Ohm R.A."/>
            <person name="Owen T.J."/>
            <person name="Salamov A."/>
            <person name="Schwelm A."/>
            <person name="Schijlen E."/>
            <person name="Sun H."/>
            <person name="van den Burg H.A."/>
            <person name="van Ham R.C.H.J."/>
            <person name="Zhang S."/>
            <person name="Goodwin S.B."/>
            <person name="Grigoriev I.V."/>
            <person name="Collemare J."/>
            <person name="Bradshaw R.E."/>
        </authorList>
    </citation>
    <scope>NUCLEOTIDE SEQUENCE [LARGE SCALE GENOMIC DNA]</scope>
    <source>
        <strain evidence="7">NZE10 / CBS 128990</strain>
    </source>
</reference>
<evidence type="ECO:0000256" key="2">
    <source>
        <dbReference type="ARBA" id="ARBA00022723"/>
    </source>
</evidence>
<evidence type="ECO:0000259" key="5">
    <source>
        <dbReference type="PROSITE" id="PS50048"/>
    </source>
</evidence>
<dbReference type="SMART" id="SM00066">
    <property type="entry name" value="GAL4"/>
    <property type="match status" value="1"/>
</dbReference>
<evidence type="ECO:0000313" key="6">
    <source>
        <dbReference type="EMBL" id="EME44920.1"/>
    </source>
</evidence>
<reference evidence="6 7" key="2">
    <citation type="journal article" date="2012" name="PLoS Pathog.">
        <title>Diverse lifestyles and strategies of plant pathogenesis encoded in the genomes of eighteen Dothideomycetes fungi.</title>
        <authorList>
            <person name="Ohm R.A."/>
            <person name="Feau N."/>
            <person name="Henrissat B."/>
            <person name="Schoch C.L."/>
            <person name="Horwitz B.A."/>
            <person name="Barry K.W."/>
            <person name="Condon B.J."/>
            <person name="Copeland A.C."/>
            <person name="Dhillon B."/>
            <person name="Glaser F."/>
            <person name="Hesse C.N."/>
            <person name="Kosti I."/>
            <person name="LaButti K."/>
            <person name="Lindquist E.A."/>
            <person name="Lucas S."/>
            <person name="Salamov A.A."/>
            <person name="Bradshaw R.E."/>
            <person name="Ciuffetti L."/>
            <person name="Hamelin R.C."/>
            <person name="Kema G.H.J."/>
            <person name="Lawrence C."/>
            <person name="Scott J.A."/>
            <person name="Spatafora J.W."/>
            <person name="Turgeon B.G."/>
            <person name="de Wit P.J.G.M."/>
            <person name="Zhong S."/>
            <person name="Goodwin S.B."/>
            <person name="Grigoriev I.V."/>
        </authorList>
    </citation>
    <scope>NUCLEOTIDE SEQUENCE [LARGE SCALE GENOMIC DNA]</scope>
    <source>
        <strain evidence="7">NZE10 / CBS 128990</strain>
    </source>
</reference>
<keyword evidence="3" id="KW-0539">Nucleus</keyword>
<comment type="subcellular location">
    <subcellularLocation>
        <location evidence="1">Nucleus</location>
    </subcellularLocation>
</comment>
<dbReference type="STRING" id="675120.N1PRC6"/>
<dbReference type="CDD" id="cd00067">
    <property type="entry name" value="GAL4"/>
    <property type="match status" value="1"/>
</dbReference>
<dbReference type="AlphaFoldDB" id="N1PRC6"/>
<dbReference type="GO" id="GO:0003677">
    <property type="term" value="F:DNA binding"/>
    <property type="evidence" value="ECO:0007669"/>
    <property type="project" value="InterPro"/>
</dbReference>
<feature type="compositionally biased region" description="Acidic residues" evidence="4">
    <location>
        <begin position="191"/>
        <end position="205"/>
    </location>
</feature>
<sequence>MSEHPPSSRTAIAPTLGHSPALNGGVKGDLADKMPYACQACTKRKVKCDKVTPTCFACRRSKAECVYQAPPPRRRKRKLIDDVTERLVQYEQVLLENGLLSKEAATSVVNDEEKTSLKTFLKTSPLNAELVSPYIADAVDEATPSSGMSTLAGQKMSLHWSEGESASKDRLIAGQGKSRYIGSHLWRNLNEDEMGPIDEDDEEEEERQRQYSTHASFSAQDPLTGAFMGGANRSLLQYHPTHQEAMVLWKTHVENVEPLCKVLHISSISTMVTTVSQQPVTASKSDECLLFAIYHFAIVSMTNEECQRRIGHSRAVLKQDYHYATRQALVNASWLKTTEMAVLQALVLFLLSCRYSYDPHTYWILTGVAVRITQRMGLHHDGEALGMSPFEVQMRRRLFYQVVPLDGVASQLSGTGVGILADTWDTKPPLNINDDQIWPGMTEQPTEQKGATEMIFCLTRACIGVAVAKSGKVLYGISNNDTDGSKNMSQMEQLINTIESDVEEKYIRYCDIINPLHFLAVGLGRSAMVAMRLRIRLHKIRAGTATDSEKRDACHLAQKILDTDSAAHAHAGLHKFKWHTGAFFAWGSWDAFIYVLTCLQQRAGGIVLDRVESERAWEKVEGVYANHDELLKSGQALHVAAGRLAVKAWDARPQRHALAEPEFIARLRLRREESLRRRAEKERSRSEGVGIAHSLRAKLLGQSDRKVHCSGGADRHNACGFLNSHALRTSDDVDVDCIQPELAVSLYAVRARESAVASDPTLSTGSTGKHPRDLV</sequence>
<dbReference type="InterPro" id="IPR007219">
    <property type="entry name" value="XnlR_reg_dom"/>
</dbReference>
<dbReference type="GO" id="GO:0000981">
    <property type="term" value="F:DNA-binding transcription factor activity, RNA polymerase II-specific"/>
    <property type="evidence" value="ECO:0007669"/>
    <property type="project" value="InterPro"/>
</dbReference>
<dbReference type="Gene3D" id="4.10.240.10">
    <property type="entry name" value="Zn(2)-C6 fungal-type DNA-binding domain"/>
    <property type="match status" value="1"/>
</dbReference>
<feature type="domain" description="Zn(2)-C6 fungal-type" evidence="5">
    <location>
        <begin position="37"/>
        <end position="67"/>
    </location>
</feature>
<dbReference type="PROSITE" id="PS00463">
    <property type="entry name" value="ZN2_CY6_FUNGAL_1"/>
    <property type="match status" value="1"/>
</dbReference>
<dbReference type="InterPro" id="IPR036864">
    <property type="entry name" value="Zn2-C6_fun-type_DNA-bd_sf"/>
</dbReference>
<dbReference type="SUPFAM" id="SSF57701">
    <property type="entry name" value="Zn2/Cys6 DNA-binding domain"/>
    <property type="match status" value="1"/>
</dbReference>
<proteinExistence type="predicted"/>
<dbReference type="Pfam" id="PF04082">
    <property type="entry name" value="Fungal_trans"/>
    <property type="match status" value="1"/>
</dbReference>
<dbReference type="PANTHER" id="PTHR31001:SF85">
    <property type="entry name" value="ZN(II)2CYS6 TRANSCRIPTION FACTOR (EUROFUNG)"/>
    <property type="match status" value="1"/>
</dbReference>
<dbReference type="HOGENOM" id="CLU_004083_5_3_1"/>
<evidence type="ECO:0000313" key="7">
    <source>
        <dbReference type="Proteomes" id="UP000016933"/>
    </source>
</evidence>
<evidence type="ECO:0000256" key="4">
    <source>
        <dbReference type="SAM" id="MobiDB-lite"/>
    </source>
</evidence>
<keyword evidence="7" id="KW-1185">Reference proteome</keyword>
<dbReference type="InterPro" id="IPR001138">
    <property type="entry name" value="Zn2Cys6_DnaBD"/>
</dbReference>
<dbReference type="Proteomes" id="UP000016933">
    <property type="component" value="Unassembled WGS sequence"/>
</dbReference>
<keyword evidence="2" id="KW-0479">Metal-binding</keyword>
<dbReference type="OrthoDB" id="2269373at2759"/>